<evidence type="ECO:0000313" key="1">
    <source>
        <dbReference type="EMBL" id="KAJ2980654.1"/>
    </source>
</evidence>
<accession>A0ACC1NNK0</accession>
<organism evidence="1 2">
    <name type="scientific">Zarea fungicola</name>
    <dbReference type="NCBI Taxonomy" id="93591"/>
    <lineage>
        <taxon>Eukaryota</taxon>
        <taxon>Fungi</taxon>
        <taxon>Dikarya</taxon>
        <taxon>Ascomycota</taxon>
        <taxon>Pezizomycotina</taxon>
        <taxon>Sordariomycetes</taxon>
        <taxon>Hypocreomycetidae</taxon>
        <taxon>Hypocreales</taxon>
        <taxon>Cordycipitaceae</taxon>
        <taxon>Zarea</taxon>
    </lineage>
</organism>
<keyword evidence="2" id="KW-1185">Reference proteome</keyword>
<evidence type="ECO:0000313" key="2">
    <source>
        <dbReference type="Proteomes" id="UP001143910"/>
    </source>
</evidence>
<name>A0ACC1NNK0_9HYPO</name>
<comment type="caution">
    <text evidence="1">The sequence shown here is derived from an EMBL/GenBank/DDBJ whole genome shotgun (WGS) entry which is preliminary data.</text>
</comment>
<dbReference type="Proteomes" id="UP001143910">
    <property type="component" value="Unassembled WGS sequence"/>
</dbReference>
<reference evidence="1" key="1">
    <citation type="submission" date="2022-08" db="EMBL/GenBank/DDBJ databases">
        <title>Genome Sequence of Lecanicillium fungicola.</title>
        <authorList>
            <person name="Buettner E."/>
        </authorList>
    </citation>
    <scope>NUCLEOTIDE SEQUENCE</scope>
    <source>
        <strain evidence="1">Babe33</strain>
    </source>
</reference>
<protein>
    <submittedName>
        <fullName evidence="1">Uncharacterized protein</fullName>
    </submittedName>
</protein>
<sequence length="362" mass="40699">MIATSQQILGLVPPALAGQPRESLPPISDITKDLPASQYRRPHVPSRSHPQSHSSGLPSPSALQYGSNSRPKSTPTYASSPKYPGLLPTANRRLNRRGKPYEPQGGSVHNDHRSVSGYPQSSAPTSHPYQLNDMPSGQLPLPTNFPPSSDPPPNSIHNRAPRPYENWSYQESFSRIGSHSRTIFNFAEAYGRVAQEHGGDAVPERLPTQREVNEMIANVDYIKRVLEQVGQVVQHTEQARAHGPRDEENRNVNIHNDGMKPRHPVNMVKKRRGRAAPPDLCHSCNRIDTPEWRRGPDGARTLCNACGLHYAKLERKRQLEARSLPKVRGAQLETRWQEQRTWLQRTQRRHAAAVDILRLKTI</sequence>
<gene>
    <name evidence="1" type="ORF">NQ176_g2505</name>
</gene>
<dbReference type="EMBL" id="JANJQO010000182">
    <property type="protein sequence ID" value="KAJ2980654.1"/>
    <property type="molecule type" value="Genomic_DNA"/>
</dbReference>
<proteinExistence type="predicted"/>